<evidence type="ECO:0000313" key="1">
    <source>
        <dbReference type="EMBL" id="ROR89218.1"/>
    </source>
</evidence>
<dbReference type="InterPro" id="IPR027417">
    <property type="entry name" value="P-loop_NTPase"/>
</dbReference>
<reference evidence="1 2" key="1">
    <citation type="submission" date="2018-11" db="EMBL/GenBank/DDBJ databases">
        <title>Sequencing the genomes of 1000 actinobacteria strains.</title>
        <authorList>
            <person name="Klenk H.-P."/>
        </authorList>
    </citation>
    <scope>NUCLEOTIDE SEQUENCE [LARGE SCALE GENOMIC DNA]</scope>
    <source>
        <strain evidence="1 2">DSM 12652</strain>
    </source>
</reference>
<comment type="caution">
    <text evidence="1">The sequence shown here is derived from an EMBL/GenBank/DDBJ whole genome shotgun (WGS) entry which is preliminary data.</text>
</comment>
<dbReference type="Gene3D" id="3.40.50.300">
    <property type="entry name" value="P-loop containing nucleotide triphosphate hydrolases"/>
    <property type="match status" value="1"/>
</dbReference>
<sequence>MTRRVLLHVGTPKTGTSFVQDILFTHGDALRERGLLYAAERPDAHFMAALDLMQLPWGGLEREAAGAWDALAAEVRAWPGDAVVSHEILGTASRVQAEQAIADLSGPGTEVHLVVSARDLVRQVPAEWQENVKHRRSKTYGRFLAELRDPTRPSEVAQWFWGVQEVPDVLARWGATLPPAQVHVVTVPRPGAAPTLLWERFAGLFGIDPEEFTPGAKANASLGVPESAMLRRLNERLNDVLPNRHYRSLVREMVVHRNLAGRPGTARLGLPPDAHAWAAQLAADWVAELRRRDYDVVGDLADLLPDGPRPFADPDAPDEHAVADAALDALAIMTGEAAKLRDVEVELHEVIQDLMGQIDALHATPTYRAKEKLVALARHNAVARVGYAGYRRLRGSSSRST</sequence>
<proteinExistence type="predicted"/>
<protein>
    <recommendedName>
        <fullName evidence="3">Sulfotransferase family protein</fullName>
    </recommendedName>
</protein>
<gene>
    <name evidence="1" type="ORF">EDD33_0035</name>
</gene>
<dbReference type="SUPFAM" id="SSF52540">
    <property type="entry name" value="P-loop containing nucleoside triphosphate hydrolases"/>
    <property type="match status" value="1"/>
</dbReference>
<dbReference type="Proteomes" id="UP000281738">
    <property type="component" value="Unassembled WGS sequence"/>
</dbReference>
<organism evidence="1 2">
    <name type="scientific">Nocardioides aurantiacus</name>
    <dbReference type="NCBI Taxonomy" id="86796"/>
    <lineage>
        <taxon>Bacteria</taxon>
        <taxon>Bacillati</taxon>
        <taxon>Actinomycetota</taxon>
        <taxon>Actinomycetes</taxon>
        <taxon>Propionibacteriales</taxon>
        <taxon>Nocardioidaceae</taxon>
        <taxon>Nocardioides</taxon>
    </lineage>
</organism>
<name>A0A3N2CP44_9ACTN</name>
<dbReference type="RefSeq" id="WP_123388624.1">
    <property type="nucleotide sequence ID" value="NZ_RKHO01000001.1"/>
</dbReference>
<evidence type="ECO:0008006" key="3">
    <source>
        <dbReference type="Google" id="ProtNLM"/>
    </source>
</evidence>
<dbReference type="OrthoDB" id="5144031at2"/>
<dbReference type="AlphaFoldDB" id="A0A3N2CP44"/>
<evidence type="ECO:0000313" key="2">
    <source>
        <dbReference type="Proteomes" id="UP000281738"/>
    </source>
</evidence>
<dbReference type="EMBL" id="RKHO01000001">
    <property type="protein sequence ID" value="ROR89218.1"/>
    <property type="molecule type" value="Genomic_DNA"/>
</dbReference>
<keyword evidence="2" id="KW-1185">Reference proteome</keyword>
<accession>A0A3N2CP44</accession>